<reference evidence="1" key="1">
    <citation type="submission" date="2017-05" db="EMBL/GenBank/DDBJ databases">
        <authorList>
            <person name="Varghese N."/>
            <person name="Submissions S."/>
        </authorList>
    </citation>
    <scope>NUCLEOTIDE SEQUENCE</scope>
    <source>
        <strain evidence="1">LMG 28168</strain>
    </source>
</reference>
<evidence type="ECO:0000313" key="1">
    <source>
        <dbReference type="EMBL" id="SMQ26831.1"/>
    </source>
</evidence>
<evidence type="ECO:0000313" key="2">
    <source>
        <dbReference type="Proteomes" id="UP001158048"/>
    </source>
</evidence>
<keyword evidence="2" id="KW-1185">Reference proteome</keyword>
<dbReference type="Proteomes" id="UP001158048">
    <property type="component" value="Unassembled WGS sequence"/>
</dbReference>
<proteinExistence type="predicted"/>
<organism evidence="1 2">
    <name type="scientific">Pseudomonas helmanticensis</name>
    <dbReference type="NCBI Taxonomy" id="1471381"/>
    <lineage>
        <taxon>Bacteria</taxon>
        <taxon>Pseudomonadati</taxon>
        <taxon>Pseudomonadota</taxon>
        <taxon>Gammaproteobacteria</taxon>
        <taxon>Pseudomonadales</taxon>
        <taxon>Pseudomonadaceae</taxon>
        <taxon>Pseudomonas</taxon>
    </lineage>
</organism>
<accession>A0ACD2U7M3</accession>
<sequence length="660" mass="74510">MKFEINAVLLWPQNQTNPIREIEFVPGKINIIHGLSGTGKSSIVHIIDYALGSSKCQIPIGFIRNKVEWFGLKITIRNETWIVARRTPGAKQTSSDYYLAPFTGVLPEILPCNLNVTAFKDKFNGLVRMSDLPHSDEDKPSQLDSRSSFRDMAAFNYLPQHIVANPNTLFFKTDSWTHKERLTRAMPYALGIVNADYVMTERRREEAAKEREALQKELAVIERTKNNWHYEVNRMLHSCIEIGLLPAQMPASIEGKIAQLQSVVDAYNEKRLEHTLLQPHRLHVNQTFEAALAKEVAQQEIVENLATDISGYSSLSQSSKKFIDAIDTEKSHVIGLEWLKKNVQSKGECVACGSTTSVLPAVIDKLEAKVNKITQISDVLQENPVVDNRLSSLKRKLSAEEKTLSKLRTEKNEILNRDEKLKNAIGQIYFLAGDISGLLKRIGSTSADANILARLKELDRIIRGFDNTLSLTDRTEQERRVDYTIGELIGDYADAFGGLEAPEGSQIKLDRKELTLRFDSHGNRKDYLWEVGSGANWMGYHIAAFLAIHEYLSLDENKQLPPFSFLVIDQPSQVYFPSSHSGDNSLDEDVQELKRKRPTDVIATQRIFNVLSQGLTRSKSHLQIIVLEHAGKEIWKDIPLTHSVENWSVKGDGLIPASWT</sequence>
<name>A0ACD2U7M3_9PSED</name>
<comment type="caution">
    <text evidence="1">The sequence shown here is derived from an EMBL/GenBank/DDBJ whole genome shotgun (WGS) entry which is preliminary data.</text>
</comment>
<gene>
    <name evidence="1" type="ORF">SAMN04488483_3243</name>
</gene>
<protein>
    <submittedName>
        <fullName evidence="1">Uncharacterized protein</fullName>
    </submittedName>
</protein>
<dbReference type="EMBL" id="FXUY01000001">
    <property type="protein sequence ID" value="SMQ26831.1"/>
    <property type="molecule type" value="Genomic_DNA"/>
</dbReference>